<protein>
    <submittedName>
        <fullName evidence="2">AbrB family transcriptional regulator</fullName>
    </submittedName>
</protein>
<proteinExistence type="predicted"/>
<accession>A0ABR5F4K2</accession>
<feature type="domain" description="SpoVT-AbrB" evidence="1">
    <location>
        <begin position="3"/>
        <end position="38"/>
    </location>
</feature>
<dbReference type="InterPro" id="IPR007159">
    <property type="entry name" value="SpoVT-AbrB_dom"/>
</dbReference>
<comment type="caution">
    <text evidence="2">The sequence shown here is derived from an EMBL/GenBank/DDBJ whole genome shotgun (WGS) entry which is preliminary data.</text>
</comment>
<name>A0ABR5F4K2_9ACTN</name>
<keyword evidence="3" id="KW-1185">Reference proteome</keyword>
<evidence type="ECO:0000313" key="2">
    <source>
        <dbReference type="EMBL" id="KLL11617.1"/>
    </source>
</evidence>
<dbReference type="EMBL" id="JWIO01000014">
    <property type="protein sequence ID" value="KLL11617.1"/>
    <property type="molecule type" value="Genomic_DNA"/>
</dbReference>
<evidence type="ECO:0000313" key="3">
    <source>
        <dbReference type="Proteomes" id="UP000035425"/>
    </source>
</evidence>
<sequence>MRRKNQLTLPPQVRDALHLSEGDEVQFTIHPDRSVTLRGMTAIPADQRWFWTQEWQASEREASAQIAAGDLHVYDDMATLFAELA</sequence>
<dbReference type="InterPro" id="IPR037914">
    <property type="entry name" value="SpoVT-AbrB_sf"/>
</dbReference>
<gene>
    <name evidence="2" type="ORF">FrCorBMG51_10520</name>
</gene>
<dbReference type="Proteomes" id="UP000035425">
    <property type="component" value="Unassembled WGS sequence"/>
</dbReference>
<evidence type="ECO:0000259" key="1">
    <source>
        <dbReference type="Pfam" id="PF04014"/>
    </source>
</evidence>
<dbReference type="SUPFAM" id="SSF89447">
    <property type="entry name" value="AbrB/MazE/MraZ-like"/>
    <property type="match status" value="1"/>
</dbReference>
<dbReference type="Pfam" id="PF04014">
    <property type="entry name" value="MazE_antitoxin"/>
    <property type="match status" value="1"/>
</dbReference>
<dbReference type="Gene3D" id="2.10.260.10">
    <property type="match status" value="1"/>
</dbReference>
<organism evidence="2 3">
    <name type="scientific">Protofrankia coriariae</name>
    <dbReference type="NCBI Taxonomy" id="1562887"/>
    <lineage>
        <taxon>Bacteria</taxon>
        <taxon>Bacillati</taxon>
        <taxon>Actinomycetota</taxon>
        <taxon>Actinomycetes</taxon>
        <taxon>Frankiales</taxon>
        <taxon>Frankiaceae</taxon>
        <taxon>Protofrankia</taxon>
    </lineage>
</organism>
<reference evidence="2 3" key="1">
    <citation type="submission" date="2014-12" db="EMBL/GenBank/DDBJ databases">
        <title>Frankia sp. BMG5.1 draft genome.</title>
        <authorList>
            <person name="Gtari M."/>
            <person name="Ghodhbane-Gtari F."/>
            <person name="Nouioui I."/>
            <person name="Ktari A."/>
            <person name="Hezbri K."/>
            <person name="Mimouni W."/>
            <person name="Sbissi I."/>
            <person name="Ayari A."/>
            <person name="Yamanaka T."/>
            <person name="Normand P."/>
            <person name="Tisa L.S."/>
            <person name="Boudabous A."/>
        </authorList>
    </citation>
    <scope>NUCLEOTIDE SEQUENCE [LARGE SCALE GENOMIC DNA]</scope>
    <source>
        <strain evidence="2 3">BMG5.1</strain>
    </source>
</reference>